<dbReference type="InterPro" id="IPR002347">
    <property type="entry name" value="SDR_fam"/>
</dbReference>
<evidence type="ECO:0000313" key="4">
    <source>
        <dbReference type="EMBL" id="URZ11450.1"/>
    </source>
</evidence>
<dbReference type="EC" id="1.1.1.100" evidence="4"/>
<dbReference type="InterPro" id="IPR050259">
    <property type="entry name" value="SDR"/>
</dbReference>
<dbReference type="PANTHER" id="PTHR42879">
    <property type="entry name" value="3-OXOACYL-(ACYL-CARRIER-PROTEIN) REDUCTASE"/>
    <property type="match status" value="1"/>
</dbReference>
<comment type="similarity">
    <text evidence="1 3">Belongs to the short-chain dehydrogenases/reductases (SDR) family.</text>
</comment>
<reference evidence="4 5" key="1">
    <citation type="submission" date="2022-04" db="EMBL/GenBank/DDBJ databases">
        <title>Genome sequence of C. roseum typestrain.</title>
        <authorList>
            <person name="Poehlein A."/>
            <person name="Schoch T."/>
            <person name="Duerre P."/>
            <person name="Daniel R."/>
        </authorList>
    </citation>
    <scope>NUCLEOTIDE SEQUENCE [LARGE SCALE GENOMIC DNA]</scope>
    <source>
        <strain evidence="4 5">DSM 7320</strain>
    </source>
</reference>
<keyword evidence="2" id="KW-0753">Steroid metabolism</keyword>
<dbReference type="PRINTS" id="PR00080">
    <property type="entry name" value="SDRFAMILY"/>
</dbReference>
<evidence type="ECO:0000256" key="1">
    <source>
        <dbReference type="ARBA" id="ARBA00006484"/>
    </source>
</evidence>
<dbReference type="PRINTS" id="PR00081">
    <property type="entry name" value="GDHRDH"/>
</dbReference>
<keyword evidence="5" id="KW-1185">Reference proteome</keyword>
<dbReference type="AlphaFoldDB" id="A0A1S8KZX8"/>
<sequence>MDKKIALITGGSGGIGAKICSKLAENKYYVYINCRNEDKAKKLLDEIIALGGEGEVLVFDLNSKESLIEGINKIKFSKIDILVNNAGVLRDNIIYNMKMEDYDLVFKTNFIACLDMYDAVLSRLEKSEAPVVINMCSISGVRPRTGQLAYGVSKAMLIEWTKSMAKCNENIRYYAVSPGPVETELIKTSKWYNDKKSIKRIPLGRYAKPEEIADFISYIIDNPKIFKSGSNIILDGGFLQTTKE</sequence>
<evidence type="ECO:0000313" key="5">
    <source>
        <dbReference type="Proteomes" id="UP000190951"/>
    </source>
</evidence>
<dbReference type="CDD" id="cd05233">
    <property type="entry name" value="SDR_c"/>
    <property type="match status" value="1"/>
</dbReference>
<evidence type="ECO:0000256" key="2">
    <source>
        <dbReference type="ARBA" id="ARBA00023221"/>
    </source>
</evidence>
<keyword evidence="2" id="KW-0443">Lipid metabolism</keyword>
<organism evidence="4 5">
    <name type="scientific">Clostridium felsineum</name>
    <dbReference type="NCBI Taxonomy" id="36839"/>
    <lineage>
        <taxon>Bacteria</taxon>
        <taxon>Bacillati</taxon>
        <taxon>Bacillota</taxon>
        <taxon>Clostridia</taxon>
        <taxon>Eubacteriales</taxon>
        <taxon>Clostridiaceae</taxon>
        <taxon>Clostridium</taxon>
    </lineage>
</organism>
<keyword evidence="4" id="KW-0560">Oxidoreductase</keyword>
<name>A0A1S8KZX8_9CLOT</name>
<evidence type="ECO:0000256" key="3">
    <source>
        <dbReference type="RuleBase" id="RU000363"/>
    </source>
</evidence>
<dbReference type="GO" id="GO:0004316">
    <property type="term" value="F:3-oxoacyl-[acyl-carrier-protein] reductase (NADPH) activity"/>
    <property type="evidence" value="ECO:0007669"/>
    <property type="project" value="UniProtKB-EC"/>
</dbReference>
<dbReference type="InterPro" id="IPR036291">
    <property type="entry name" value="NAD(P)-bd_dom_sf"/>
</dbReference>
<gene>
    <name evidence="4" type="primary">fabG_2</name>
    <name evidence="4" type="ORF">CROST_021670</name>
</gene>
<dbReference type="Pfam" id="PF00106">
    <property type="entry name" value="adh_short"/>
    <property type="match status" value="1"/>
</dbReference>
<dbReference type="EMBL" id="CP096983">
    <property type="protein sequence ID" value="URZ11450.1"/>
    <property type="molecule type" value="Genomic_DNA"/>
</dbReference>
<dbReference type="PANTHER" id="PTHR42879:SF2">
    <property type="entry name" value="3-OXOACYL-[ACYL-CARRIER-PROTEIN] REDUCTASE FABG"/>
    <property type="match status" value="1"/>
</dbReference>
<dbReference type="Gene3D" id="3.40.50.720">
    <property type="entry name" value="NAD(P)-binding Rossmann-like Domain"/>
    <property type="match status" value="1"/>
</dbReference>
<dbReference type="KEGG" id="crw:CROST_021670"/>
<protein>
    <submittedName>
        <fullName evidence="4">3-oxoacyl-[acyl-carrier-protein] reductase FabG</fullName>
        <ecNumber evidence="4">1.1.1.100</ecNumber>
    </submittedName>
</protein>
<dbReference type="STRING" id="84029.CROST_36270"/>
<dbReference type="Proteomes" id="UP000190951">
    <property type="component" value="Chromosome"/>
</dbReference>
<dbReference type="SUPFAM" id="SSF51735">
    <property type="entry name" value="NAD(P)-binding Rossmann-fold domains"/>
    <property type="match status" value="1"/>
</dbReference>
<dbReference type="RefSeq" id="WP_176091633.1">
    <property type="nucleotide sequence ID" value="NZ_CP096983.1"/>
</dbReference>
<accession>A0A1S8KZX8</accession>
<dbReference type="GO" id="GO:0008202">
    <property type="term" value="P:steroid metabolic process"/>
    <property type="evidence" value="ECO:0007669"/>
    <property type="project" value="UniProtKB-KW"/>
</dbReference>
<proteinExistence type="inferred from homology"/>